<organism evidence="2 3">
    <name type="scientific">Eumeta variegata</name>
    <name type="common">Bagworm moth</name>
    <name type="synonym">Eumeta japonica</name>
    <dbReference type="NCBI Taxonomy" id="151549"/>
    <lineage>
        <taxon>Eukaryota</taxon>
        <taxon>Metazoa</taxon>
        <taxon>Ecdysozoa</taxon>
        <taxon>Arthropoda</taxon>
        <taxon>Hexapoda</taxon>
        <taxon>Insecta</taxon>
        <taxon>Pterygota</taxon>
        <taxon>Neoptera</taxon>
        <taxon>Endopterygota</taxon>
        <taxon>Lepidoptera</taxon>
        <taxon>Glossata</taxon>
        <taxon>Ditrysia</taxon>
        <taxon>Tineoidea</taxon>
        <taxon>Psychidae</taxon>
        <taxon>Oiketicinae</taxon>
        <taxon>Eumeta</taxon>
    </lineage>
</organism>
<comment type="caution">
    <text evidence="2">The sequence shown here is derived from an EMBL/GenBank/DDBJ whole genome shotgun (WGS) entry which is preliminary data.</text>
</comment>
<proteinExistence type="predicted"/>
<sequence>MYYKRRGNNFEKAPPNTCRSDRTRRAAAPLSRATGAARAFPGGAPPRLLSGRSLSAHHCNEVTNASRGLDCNKPAPARRGRQRRL</sequence>
<name>A0A4C1YHR6_EUMVA</name>
<evidence type="ECO:0000313" key="2">
    <source>
        <dbReference type="EMBL" id="GBP75706.1"/>
    </source>
</evidence>
<evidence type="ECO:0000256" key="1">
    <source>
        <dbReference type="SAM" id="MobiDB-lite"/>
    </source>
</evidence>
<keyword evidence="3" id="KW-1185">Reference proteome</keyword>
<feature type="compositionally biased region" description="Low complexity" evidence="1">
    <location>
        <begin position="32"/>
        <end position="47"/>
    </location>
</feature>
<feature type="compositionally biased region" description="Basic residues" evidence="1">
    <location>
        <begin position="76"/>
        <end position="85"/>
    </location>
</feature>
<evidence type="ECO:0000313" key="3">
    <source>
        <dbReference type="Proteomes" id="UP000299102"/>
    </source>
</evidence>
<protein>
    <submittedName>
        <fullName evidence="2">Uncharacterized protein</fullName>
    </submittedName>
</protein>
<dbReference type="Proteomes" id="UP000299102">
    <property type="component" value="Unassembled WGS sequence"/>
</dbReference>
<gene>
    <name evidence="2" type="ORF">EVAR_98556_1</name>
</gene>
<dbReference type="AlphaFoldDB" id="A0A4C1YHR6"/>
<reference evidence="2 3" key="1">
    <citation type="journal article" date="2019" name="Commun. Biol.">
        <title>The bagworm genome reveals a unique fibroin gene that provides high tensile strength.</title>
        <authorList>
            <person name="Kono N."/>
            <person name="Nakamura H."/>
            <person name="Ohtoshi R."/>
            <person name="Tomita M."/>
            <person name="Numata K."/>
            <person name="Arakawa K."/>
        </authorList>
    </citation>
    <scope>NUCLEOTIDE SEQUENCE [LARGE SCALE GENOMIC DNA]</scope>
</reference>
<dbReference type="EMBL" id="BGZK01001258">
    <property type="protein sequence ID" value="GBP75706.1"/>
    <property type="molecule type" value="Genomic_DNA"/>
</dbReference>
<feature type="region of interest" description="Disordered" evidence="1">
    <location>
        <begin position="1"/>
        <end position="51"/>
    </location>
</feature>
<accession>A0A4C1YHR6</accession>
<feature type="region of interest" description="Disordered" evidence="1">
    <location>
        <begin position="65"/>
        <end position="85"/>
    </location>
</feature>